<dbReference type="EMBL" id="BDGJ01000116">
    <property type="protein sequence ID" value="GAW93108.1"/>
    <property type="molecule type" value="Genomic_DNA"/>
</dbReference>
<reference evidence="3" key="1">
    <citation type="journal article" date="2017" name="Appl. Environ. Microbiol.">
        <title>Genomic analysis of Calderihabitans maritimus KKC1, a thermophilic hydrogenogenic carboxydotrophic bacterium isolated from marine sediment.</title>
        <authorList>
            <person name="Omae K."/>
            <person name="Yoneda Y."/>
            <person name="Fukuyama Y."/>
            <person name="Yoshida T."/>
            <person name="Sako Y."/>
        </authorList>
    </citation>
    <scope>NUCLEOTIDE SEQUENCE [LARGE SCALE GENOMIC DNA]</scope>
    <source>
        <strain evidence="3">KKC1</strain>
    </source>
</reference>
<organism evidence="2 3">
    <name type="scientific">Calderihabitans maritimus</name>
    <dbReference type="NCBI Taxonomy" id="1246530"/>
    <lineage>
        <taxon>Bacteria</taxon>
        <taxon>Bacillati</taxon>
        <taxon>Bacillota</taxon>
        <taxon>Clostridia</taxon>
        <taxon>Neomoorellales</taxon>
        <taxon>Calderihabitantaceae</taxon>
        <taxon>Calderihabitans</taxon>
    </lineage>
</organism>
<gene>
    <name evidence="2" type="ORF">KKC1_22490</name>
</gene>
<comment type="caution">
    <text evidence="2">The sequence shown here is derived from an EMBL/GenBank/DDBJ whole genome shotgun (WGS) entry which is preliminary data.</text>
</comment>
<evidence type="ECO:0000313" key="2">
    <source>
        <dbReference type="EMBL" id="GAW93108.1"/>
    </source>
</evidence>
<feature type="region of interest" description="Disordered" evidence="1">
    <location>
        <begin position="1"/>
        <end position="28"/>
    </location>
</feature>
<name>A0A1Z5HUM5_9FIRM</name>
<evidence type="ECO:0000313" key="3">
    <source>
        <dbReference type="Proteomes" id="UP000197032"/>
    </source>
</evidence>
<evidence type="ECO:0000256" key="1">
    <source>
        <dbReference type="SAM" id="MobiDB-lite"/>
    </source>
</evidence>
<accession>A0A1Z5HUM5</accession>
<proteinExistence type="predicted"/>
<sequence length="46" mass="5116">MLRANLSKGRGAKLQGLRPQGYDSQLPRVEGGYPGRVAFFLKKQPE</sequence>
<dbReference type="Proteomes" id="UP000197032">
    <property type="component" value="Unassembled WGS sequence"/>
</dbReference>
<dbReference type="AlphaFoldDB" id="A0A1Z5HUM5"/>
<protein>
    <submittedName>
        <fullName evidence="2">Uncharacterized protein</fullName>
    </submittedName>
</protein>
<keyword evidence="3" id="KW-1185">Reference proteome</keyword>